<evidence type="ECO:0000313" key="2">
    <source>
        <dbReference type="Proteomes" id="UP000324222"/>
    </source>
</evidence>
<reference evidence="1 2" key="1">
    <citation type="submission" date="2019-05" db="EMBL/GenBank/DDBJ databases">
        <title>Another draft genome of Portunus trituberculatus and its Hox gene families provides insights of decapod evolution.</title>
        <authorList>
            <person name="Jeong J.-H."/>
            <person name="Song I."/>
            <person name="Kim S."/>
            <person name="Choi T."/>
            <person name="Kim D."/>
            <person name="Ryu S."/>
            <person name="Kim W."/>
        </authorList>
    </citation>
    <scope>NUCLEOTIDE SEQUENCE [LARGE SCALE GENOMIC DNA]</scope>
    <source>
        <tissue evidence="1">Muscle</tissue>
    </source>
</reference>
<organism evidence="1 2">
    <name type="scientific">Portunus trituberculatus</name>
    <name type="common">Swimming crab</name>
    <name type="synonym">Neptunus trituberculatus</name>
    <dbReference type="NCBI Taxonomy" id="210409"/>
    <lineage>
        <taxon>Eukaryota</taxon>
        <taxon>Metazoa</taxon>
        <taxon>Ecdysozoa</taxon>
        <taxon>Arthropoda</taxon>
        <taxon>Crustacea</taxon>
        <taxon>Multicrustacea</taxon>
        <taxon>Malacostraca</taxon>
        <taxon>Eumalacostraca</taxon>
        <taxon>Eucarida</taxon>
        <taxon>Decapoda</taxon>
        <taxon>Pleocyemata</taxon>
        <taxon>Brachyura</taxon>
        <taxon>Eubrachyura</taxon>
        <taxon>Portunoidea</taxon>
        <taxon>Portunidae</taxon>
        <taxon>Portuninae</taxon>
        <taxon>Portunus</taxon>
    </lineage>
</organism>
<dbReference type="AlphaFoldDB" id="A0A5B7D0W9"/>
<keyword evidence="2" id="KW-1185">Reference proteome</keyword>
<dbReference type="EMBL" id="VSRR010000362">
    <property type="protein sequence ID" value="MPC14574.1"/>
    <property type="molecule type" value="Genomic_DNA"/>
</dbReference>
<sequence>MEILVKKRRRGSCRAISATAIHEERRESETSTECNLGRRVAKSVSSVPQIIHPLIPVFTLAGRTKDPEVEYLEAK</sequence>
<dbReference type="Proteomes" id="UP000324222">
    <property type="component" value="Unassembled WGS sequence"/>
</dbReference>
<protein>
    <submittedName>
        <fullName evidence="1">Uncharacterized protein</fullName>
    </submittedName>
</protein>
<comment type="caution">
    <text evidence="1">The sequence shown here is derived from an EMBL/GenBank/DDBJ whole genome shotgun (WGS) entry which is preliminary data.</text>
</comment>
<accession>A0A5B7D0W9</accession>
<proteinExistence type="predicted"/>
<gene>
    <name evidence="1" type="ORF">E2C01_007342</name>
</gene>
<evidence type="ECO:0000313" key="1">
    <source>
        <dbReference type="EMBL" id="MPC14574.1"/>
    </source>
</evidence>
<name>A0A5B7D0W9_PORTR</name>